<gene>
    <name evidence="2" type="ORF">WDS16_27750</name>
</gene>
<name>A0ABZ2PII4_9NOCA</name>
<keyword evidence="3" id="KW-1185">Reference proteome</keyword>
<sequence length="133" mass="13929">MQPAIRQRRRGVALARGLLVALTVFGVLSMHSVTSTPSTNTSMSMGAHLAMAPSDSSIPVAFGEHDCPSVHQMMHPCAGTTVSWPALTVPAMSGGIELAPTTVTGMGGRTESSMGRDPPWTLSQLDKSVTLRV</sequence>
<evidence type="ECO:0000256" key="1">
    <source>
        <dbReference type="SAM" id="MobiDB-lite"/>
    </source>
</evidence>
<proteinExistence type="predicted"/>
<evidence type="ECO:0000313" key="3">
    <source>
        <dbReference type="Proteomes" id="UP001432000"/>
    </source>
</evidence>
<reference evidence="2 3" key="1">
    <citation type="submission" date="2024-03" db="EMBL/GenBank/DDBJ databases">
        <title>Natural products discovery in diverse microorganisms through a two-stage MS feature dereplication strategy.</title>
        <authorList>
            <person name="Zhang R."/>
        </authorList>
    </citation>
    <scope>NUCLEOTIDE SEQUENCE [LARGE SCALE GENOMIC DNA]</scope>
    <source>
        <strain evidence="2 3">18930</strain>
    </source>
</reference>
<dbReference type="Proteomes" id="UP001432000">
    <property type="component" value="Chromosome"/>
</dbReference>
<dbReference type="EMBL" id="CP147846">
    <property type="protein sequence ID" value="WXG68920.1"/>
    <property type="molecule type" value="Genomic_DNA"/>
</dbReference>
<accession>A0ABZ2PII4</accession>
<dbReference type="RefSeq" id="WP_338889430.1">
    <property type="nucleotide sequence ID" value="NZ_CP147846.1"/>
</dbReference>
<feature type="region of interest" description="Disordered" evidence="1">
    <location>
        <begin position="103"/>
        <end position="127"/>
    </location>
</feature>
<protein>
    <submittedName>
        <fullName evidence="2">Uncharacterized protein</fullName>
    </submittedName>
</protein>
<organism evidence="2 3">
    <name type="scientific">Rhodococcus sovatensis</name>
    <dbReference type="NCBI Taxonomy" id="1805840"/>
    <lineage>
        <taxon>Bacteria</taxon>
        <taxon>Bacillati</taxon>
        <taxon>Actinomycetota</taxon>
        <taxon>Actinomycetes</taxon>
        <taxon>Mycobacteriales</taxon>
        <taxon>Nocardiaceae</taxon>
        <taxon>Rhodococcus</taxon>
    </lineage>
</organism>
<evidence type="ECO:0000313" key="2">
    <source>
        <dbReference type="EMBL" id="WXG68920.1"/>
    </source>
</evidence>